<name>A0A8D5ZPE9_9BACL</name>
<organism evidence="1 2">
    <name type="scientific">Polycladomyces abyssicola</name>
    <dbReference type="NCBI Taxonomy" id="1125966"/>
    <lineage>
        <taxon>Bacteria</taxon>
        <taxon>Bacillati</taxon>
        <taxon>Bacillota</taxon>
        <taxon>Bacilli</taxon>
        <taxon>Bacillales</taxon>
        <taxon>Thermoactinomycetaceae</taxon>
        <taxon>Polycladomyces</taxon>
    </lineage>
</organism>
<proteinExistence type="predicted"/>
<dbReference type="RefSeq" id="WP_212773247.1">
    <property type="nucleotide sequence ID" value="NZ_AP024601.1"/>
</dbReference>
<dbReference type="Proteomes" id="UP000677436">
    <property type="component" value="Chromosome"/>
</dbReference>
<reference evidence="1" key="2">
    <citation type="journal article" date="2021" name="Microbiol. Resour. Announc.">
        <title>Complete Genome Sequence of Polycladomyces abyssicola JIR-001T, Isolated from Hemipelagic Sediment in Deep Seawater.</title>
        <authorList>
            <person name="Tsubouchi T."/>
            <person name="Kaneko Y."/>
        </authorList>
    </citation>
    <scope>NUCLEOTIDE SEQUENCE</scope>
    <source>
        <strain evidence="1">JIR-001</strain>
    </source>
</reference>
<sequence length="107" mass="12626">MENGGFIVFLEYRVHTHKRELYLQLLDYLRSETARAGAIIRHEWMESVDQPGLFVEMIRVPDEETSQRVISLRRNLALNGRMKEMTDKLNIWMFRPAEQSSTGEKDV</sequence>
<dbReference type="AlphaFoldDB" id="A0A8D5ZPE9"/>
<keyword evidence="2" id="KW-1185">Reference proteome</keyword>
<evidence type="ECO:0000313" key="2">
    <source>
        <dbReference type="Proteomes" id="UP000677436"/>
    </source>
</evidence>
<reference evidence="1" key="1">
    <citation type="journal article" date="2013" name="Int. J. Syst. Evol. Microbiol.">
        <title>Polycladomyces abyssicola gen. nov., sp. nov., a thermophilic filamentous bacterium isolated from hemipelagic sediment.</title>
        <authorList>
            <person name="Tsubouchi T."/>
            <person name="Shimane Y."/>
            <person name="Mori K."/>
            <person name="Usui K."/>
            <person name="Hiraki T."/>
            <person name="Tame A."/>
            <person name="Uematsu K."/>
            <person name="Maruyama T."/>
            <person name="Hatada Y."/>
        </authorList>
    </citation>
    <scope>NUCLEOTIDE SEQUENCE</scope>
    <source>
        <strain evidence="1">JIR-001</strain>
    </source>
</reference>
<accession>A0A8D5ZPE9</accession>
<evidence type="ECO:0000313" key="1">
    <source>
        <dbReference type="EMBL" id="BCU82967.1"/>
    </source>
</evidence>
<gene>
    <name evidence="1" type="ORF">JIR001_27500</name>
</gene>
<dbReference type="KEGG" id="pabs:JIR001_27500"/>
<dbReference type="EMBL" id="AP024601">
    <property type="protein sequence ID" value="BCU82967.1"/>
    <property type="molecule type" value="Genomic_DNA"/>
</dbReference>
<protein>
    <submittedName>
        <fullName evidence="1">Uncharacterized protein</fullName>
    </submittedName>
</protein>